<sequence>MGLPSAIGASSLCNRVCLLPCGGSSPMYVGFSSYFTILLPSFVPPPPPSTTTFSDQPPPSTSTFSVQPPPSTTITFSVQSSSNRQARVLSNLNQTSTNCLRICGHVERPPPEPPPSEKMKVLGYCVFRFAIVIVFVFSCCYVCCVLFFSLIYVKFALMVFVKMLQRCLAEGIHDESKNLIVIAANQLIFSTQEMVPSHVVSLNNFENPDSRYVRPQTKEMIRNWIELKTVVPQPTYHVWKNLAWLLGLSYWFCSILLVSNSFKLIDVQTLVGLVNCIVFRMWLGNVLTYVSQCLYSLYLII</sequence>
<proteinExistence type="predicted"/>
<keyword evidence="2" id="KW-1185">Reference proteome</keyword>
<organism evidence="1 2">
    <name type="scientific">Trifolium pratense</name>
    <name type="common">Red clover</name>
    <dbReference type="NCBI Taxonomy" id="57577"/>
    <lineage>
        <taxon>Eukaryota</taxon>
        <taxon>Viridiplantae</taxon>
        <taxon>Streptophyta</taxon>
        <taxon>Embryophyta</taxon>
        <taxon>Tracheophyta</taxon>
        <taxon>Spermatophyta</taxon>
        <taxon>Magnoliopsida</taxon>
        <taxon>eudicotyledons</taxon>
        <taxon>Gunneridae</taxon>
        <taxon>Pentapetalae</taxon>
        <taxon>rosids</taxon>
        <taxon>fabids</taxon>
        <taxon>Fabales</taxon>
        <taxon>Fabaceae</taxon>
        <taxon>Papilionoideae</taxon>
        <taxon>50 kb inversion clade</taxon>
        <taxon>NPAAA clade</taxon>
        <taxon>Hologalegina</taxon>
        <taxon>IRL clade</taxon>
        <taxon>Trifolieae</taxon>
        <taxon>Trifolium</taxon>
    </lineage>
</organism>
<name>A0ACB0IS72_TRIPR</name>
<evidence type="ECO:0000313" key="1">
    <source>
        <dbReference type="EMBL" id="CAJ2635119.1"/>
    </source>
</evidence>
<evidence type="ECO:0000313" key="2">
    <source>
        <dbReference type="Proteomes" id="UP001177021"/>
    </source>
</evidence>
<accession>A0ACB0IS72</accession>
<dbReference type="Proteomes" id="UP001177021">
    <property type="component" value="Unassembled WGS sequence"/>
</dbReference>
<protein>
    <submittedName>
        <fullName evidence="1">Uncharacterized protein</fullName>
    </submittedName>
</protein>
<gene>
    <name evidence="1" type="ORF">MILVUS5_LOCUS5876</name>
</gene>
<comment type="caution">
    <text evidence="1">The sequence shown here is derived from an EMBL/GenBank/DDBJ whole genome shotgun (WGS) entry which is preliminary data.</text>
</comment>
<reference evidence="1" key="1">
    <citation type="submission" date="2023-10" db="EMBL/GenBank/DDBJ databases">
        <authorList>
            <person name="Rodriguez Cubillos JULIANA M."/>
            <person name="De Vega J."/>
        </authorList>
    </citation>
    <scope>NUCLEOTIDE SEQUENCE</scope>
</reference>
<dbReference type="EMBL" id="CASHSV030000002">
    <property type="protein sequence ID" value="CAJ2635119.1"/>
    <property type="molecule type" value="Genomic_DNA"/>
</dbReference>